<evidence type="ECO:0000313" key="3">
    <source>
        <dbReference type="Proteomes" id="UP000520814"/>
    </source>
</evidence>
<accession>A0A7W9W6D9</accession>
<dbReference type="InterPro" id="IPR008538">
    <property type="entry name" value="Uma2"/>
</dbReference>
<proteinExistence type="predicted"/>
<reference evidence="2 3" key="1">
    <citation type="submission" date="2020-08" db="EMBL/GenBank/DDBJ databases">
        <title>Genomic Encyclopedia of Type Strains, Phase IV (KMG-IV): sequencing the most valuable type-strain genomes for metagenomic binning, comparative biology and taxonomic classification.</title>
        <authorList>
            <person name="Goeker M."/>
        </authorList>
    </citation>
    <scope>NUCLEOTIDE SEQUENCE [LARGE SCALE GENOMIC DNA]</scope>
    <source>
        <strain evidence="2 3">DSM 23562</strain>
    </source>
</reference>
<keyword evidence="2" id="KW-0255">Endonuclease</keyword>
<dbReference type="PANTHER" id="PTHR36558">
    <property type="entry name" value="GLR1098 PROTEIN"/>
    <property type="match status" value="1"/>
</dbReference>
<sequence>MEARQKVSPQEYLAWENSHECRSEYRDGEILAMAGASAPHNRIVANLLGELHQPLKGKPCDVYPSDLKTRVTATRYTYPDVIIVCGEPLFDSEASDVLTNPTVVFEVLSPSTEAADRGEKFSAYQQCESLQEYVLIAQDKVSVERYTRQESGLWLYERLAKREDTLTLSSVSASLSLDEIYYRVSV</sequence>
<dbReference type="GO" id="GO:0004519">
    <property type="term" value="F:endonuclease activity"/>
    <property type="evidence" value="ECO:0007669"/>
    <property type="project" value="UniProtKB-KW"/>
</dbReference>
<dbReference type="SUPFAM" id="SSF52980">
    <property type="entry name" value="Restriction endonuclease-like"/>
    <property type="match status" value="1"/>
</dbReference>
<dbReference type="AlphaFoldDB" id="A0A7W9W6D9"/>
<protein>
    <submittedName>
        <fullName evidence="2">Uma2 family endonuclease</fullName>
    </submittedName>
</protein>
<gene>
    <name evidence="2" type="ORF">HNQ39_002284</name>
</gene>
<dbReference type="CDD" id="cd06260">
    <property type="entry name" value="DUF820-like"/>
    <property type="match status" value="1"/>
</dbReference>
<dbReference type="Proteomes" id="UP000520814">
    <property type="component" value="Unassembled WGS sequence"/>
</dbReference>
<dbReference type="Pfam" id="PF05685">
    <property type="entry name" value="Uma2"/>
    <property type="match status" value="1"/>
</dbReference>
<name>A0A7W9W6D9_ARMRO</name>
<dbReference type="InterPro" id="IPR011335">
    <property type="entry name" value="Restrct_endonuc-II-like"/>
</dbReference>
<dbReference type="RefSeq" id="WP_184195547.1">
    <property type="nucleotide sequence ID" value="NZ_JACHGW010000002.1"/>
</dbReference>
<evidence type="ECO:0000259" key="1">
    <source>
        <dbReference type="Pfam" id="PF05685"/>
    </source>
</evidence>
<evidence type="ECO:0000313" key="2">
    <source>
        <dbReference type="EMBL" id="MBB6050493.1"/>
    </source>
</evidence>
<dbReference type="PANTHER" id="PTHR36558:SF1">
    <property type="entry name" value="RESTRICTION ENDONUCLEASE DOMAIN-CONTAINING PROTEIN-RELATED"/>
    <property type="match status" value="1"/>
</dbReference>
<keyword evidence="2" id="KW-0378">Hydrolase</keyword>
<feature type="domain" description="Putative restriction endonuclease" evidence="1">
    <location>
        <begin position="10"/>
        <end position="177"/>
    </location>
</feature>
<keyword evidence="2" id="KW-0540">Nuclease</keyword>
<dbReference type="InterPro" id="IPR012296">
    <property type="entry name" value="Nuclease_put_TT1808"/>
</dbReference>
<dbReference type="Gene3D" id="3.90.1570.10">
    <property type="entry name" value="tt1808, chain A"/>
    <property type="match status" value="1"/>
</dbReference>
<keyword evidence="3" id="KW-1185">Reference proteome</keyword>
<comment type="caution">
    <text evidence="2">The sequence shown here is derived from an EMBL/GenBank/DDBJ whole genome shotgun (WGS) entry which is preliminary data.</text>
</comment>
<organism evidence="2 3">
    <name type="scientific">Armatimonas rosea</name>
    <dbReference type="NCBI Taxonomy" id="685828"/>
    <lineage>
        <taxon>Bacteria</taxon>
        <taxon>Bacillati</taxon>
        <taxon>Armatimonadota</taxon>
        <taxon>Armatimonadia</taxon>
        <taxon>Armatimonadales</taxon>
        <taxon>Armatimonadaceae</taxon>
        <taxon>Armatimonas</taxon>
    </lineage>
</organism>
<dbReference type="EMBL" id="JACHGW010000002">
    <property type="protein sequence ID" value="MBB6050493.1"/>
    <property type="molecule type" value="Genomic_DNA"/>
</dbReference>